<protein>
    <submittedName>
        <fullName evidence="1">Uncharacterized protein</fullName>
    </submittedName>
</protein>
<keyword evidence="2" id="KW-1185">Reference proteome</keyword>
<dbReference type="EMBL" id="GU071101">
    <property type="protein sequence ID" value="ADO98674.1"/>
    <property type="molecule type" value="Genomic_DNA"/>
</dbReference>
<organism evidence="1 2">
    <name type="scientific">Prochlorococcus phage P-HM1</name>
    <dbReference type="NCBI Taxonomy" id="445700"/>
    <lineage>
        <taxon>Viruses</taxon>
        <taxon>Duplodnaviria</taxon>
        <taxon>Heunggongvirae</taxon>
        <taxon>Uroviricota</taxon>
        <taxon>Caudoviricetes</taxon>
        <taxon>Eurybiavirus</taxon>
        <taxon>Eurybiavirus PHM2</taxon>
    </lineage>
</organism>
<gene>
    <name evidence="1" type="ORF">PHM1_050</name>
</gene>
<evidence type="ECO:0000313" key="2">
    <source>
        <dbReference type="Proteomes" id="UP000006530"/>
    </source>
</evidence>
<dbReference type="GeneID" id="10326963"/>
<dbReference type="RefSeq" id="YP_004322475.1">
    <property type="nucleotide sequence ID" value="NC_015280.1"/>
</dbReference>
<dbReference type="OrthoDB" id="40279at10239"/>
<name>E3SMN1_9CAUD</name>
<reference evidence="1 2" key="1">
    <citation type="journal article" date="2010" name="Environ. Microbiol.">
        <title>Genomic analysis of oceanic cyanobacterial myoviruses compared with T4-like myoviruses from diverse hosts and environments.</title>
        <authorList>
            <person name="Sullivan M.B."/>
            <person name="Huang K.H."/>
            <person name="Ignacio-Espinoza J.C."/>
            <person name="Berlin A.M."/>
            <person name="Kelly L."/>
            <person name="Weigele P.R."/>
            <person name="DeFrancesco A.S."/>
            <person name="Kern S.E."/>
            <person name="Thompson L.R."/>
            <person name="Young S."/>
            <person name="Yandava C."/>
            <person name="Fu R."/>
            <person name="Krastins B."/>
            <person name="Chase M."/>
            <person name="Sarracino D."/>
            <person name="Osburne M.S."/>
            <person name="Henn M.R."/>
            <person name="Chisholm S.W."/>
        </authorList>
    </citation>
    <scope>NUCLEOTIDE SEQUENCE [LARGE SCALE GENOMIC DNA]</scope>
    <source>
        <strain evidence="1">M4-247</strain>
    </source>
</reference>
<evidence type="ECO:0000313" key="1">
    <source>
        <dbReference type="EMBL" id="ADO98674.1"/>
    </source>
</evidence>
<accession>E3SMN1</accession>
<dbReference type="Proteomes" id="UP000006530">
    <property type="component" value="Segment"/>
</dbReference>
<proteinExistence type="predicted"/>
<sequence length="38" mass="4365">MCRDSWVLASNARDVKETCDSLFSVTKVLVFSLRIPYN</sequence>
<dbReference type="KEGG" id="vg:10326963"/>